<dbReference type="KEGG" id="btrm:SAMEA390648700640"/>
<dbReference type="eggNOG" id="COG0583">
    <property type="taxonomic scope" value="Bacteria"/>
</dbReference>
<dbReference type="GO" id="GO:0000976">
    <property type="term" value="F:transcription cis-regulatory region binding"/>
    <property type="evidence" value="ECO:0007669"/>
    <property type="project" value="TreeGrafter"/>
</dbReference>
<evidence type="ECO:0000256" key="2">
    <source>
        <dbReference type="ARBA" id="ARBA00023015"/>
    </source>
</evidence>
<feature type="domain" description="HTH lysR-type" evidence="5">
    <location>
        <begin position="2"/>
        <end position="58"/>
    </location>
</feature>
<evidence type="ECO:0000256" key="4">
    <source>
        <dbReference type="ARBA" id="ARBA00023163"/>
    </source>
</evidence>
<accession>A0A157S9W9</accession>
<dbReference type="Pfam" id="PF00126">
    <property type="entry name" value="HTH_1"/>
    <property type="match status" value="1"/>
</dbReference>
<evidence type="ECO:0000256" key="1">
    <source>
        <dbReference type="ARBA" id="ARBA00009437"/>
    </source>
</evidence>
<dbReference type="PATRIC" id="fig|123899.6.peg.614"/>
<keyword evidence="3" id="KW-0238">DNA-binding</keyword>
<comment type="similarity">
    <text evidence="1">Belongs to the LysR transcriptional regulatory family.</text>
</comment>
<evidence type="ECO:0000313" key="6">
    <source>
        <dbReference type="EMBL" id="SAI67208.1"/>
    </source>
</evidence>
<dbReference type="Gene3D" id="3.40.190.10">
    <property type="entry name" value="Periplasmic binding protein-like II"/>
    <property type="match status" value="2"/>
</dbReference>
<dbReference type="AlphaFoldDB" id="A0A157S9W9"/>
<dbReference type="InterPro" id="IPR036388">
    <property type="entry name" value="WH-like_DNA-bd_sf"/>
</dbReference>
<proteinExistence type="inferred from homology"/>
<dbReference type="EMBL" id="LT546645">
    <property type="protein sequence ID" value="SAI67208.1"/>
    <property type="molecule type" value="Genomic_DNA"/>
</dbReference>
<sequence>MLTLKQIEAVYWVHTLGSFHAAAQRLNATQSTISKRIQTLEDALGVELFDAATRTQLTIKGRELLADFERMLELQQSVISRVGAEGSYSGRFSFGVTEMVALTWLPGLIGRIQQVYPEIVLEPKVDLTTSLWPQMMSRRLDLVICPAVDALAPPFASIPLGYMDSVWMCRPGLVPATQGVVPVQTLMEHPLLVYSEGSLLHQGLLRALAAMRLRPKSTVVCNSMIALAELASAGLGVAYLPREYFSAYIRSNELCAVQTNLALPPLEYVAVHANNAISRHIAELARQQCHFGRWRRNGLGVPR</sequence>
<dbReference type="GeneID" id="56587952"/>
<dbReference type="GO" id="GO:0003700">
    <property type="term" value="F:DNA-binding transcription factor activity"/>
    <property type="evidence" value="ECO:0007669"/>
    <property type="project" value="InterPro"/>
</dbReference>
<dbReference type="OrthoDB" id="9803735at2"/>
<dbReference type="InterPro" id="IPR000847">
    <property type="entry name" value="LysR_HTH_N"/>
</dbReference>
<dbReference type="InterPro" id="IPR036390">
    <property type="entry name" value="WH_DNA-bd_sf"/>
</dbReference>
<gene>
    <name evidence="6" type="primary">gltR_1</name>
    <name evidence="6" type="ORF">SAMEA3906487_00640</name>
</gene>
<dbReference type="PANTHER" id="PTHR30126">
    <property type="entry name" value="HTH-TYPE TRANSCRIPTIONAL REGULATOR"/>
    <property type="match status" value="1"/>
</dbReference>
<dbReference type="Gene3D" id="1.10.10.10">
    <property type="entry name" value="Winged helix-like DNA-binding domain superfamily/Winged helix DNA-binding domain"/>
    <property type="match status" value="1"/>
</dbReference>
<keyword evidence="2" id="KW-0805">Transcription regulation</keyword>
<dbReference type="STRING" id="123899.SAMEA3906487_00640"/>
<dbReference type="SUPFAM" id="SSF46785">
    <property type="entry name" value="Winged helix' DNA-binding domain"/>
    <property type="match status" value="1"/>
</dbReference>
<evidence type="ECO:0000313" key="7">
    <source>
        <dbReference type="Proteomes" id="UP000076825"/>
    </source>
</evidence>
<dbReference type="CDD" id="cd05466">
    <property type="entry name" value="PBP2_LTTR_substrate"/>
    <property type="match status" value="1"/>
</dbReference>
<keyword evidence="7" id="KW-1185">Reference proteome</keyword>
<dbReference type="Proteomes" id="UP000076825">
    <property type="component" value="Chromosome 1"/>
</dbReference>
<organism evidence="6 7">
    <name type="scientific">Bordetella trematum</name>
    <dbReference type="NCBI Taxonomy" id="123899"/>
    <lineage>
        <taxon>Bacteria</taxon>
        <taxon>Pseudomonadati</taxon>
        <taxon>Pseudomonadota</taxon>
        <taxon>Betaproteobacteria</taxon>
        <taxon>Burkholderiales</taxon>
        <taxon>Alcaligenaceae</taxon>
        <taxon>Bordetella</taxon>
    </lineage>
</organism>
<evidence type="ECO:0000256" key="3">
    <source>
        <dbReference type="ARBA" id="ARBA00023125"/>
    </source>
</evidence>
<dbReference type="PANTHER" id="PTHR30126:SF77">
    <property type="entry name" value="TRANSCRIPTIONAL REGULATORY PROTEIN"/>
    <property type="match status" value="1"/>
</dbReference>
<dbReference type="InterPro" id="IPR005119">
    <property type="entry name" value="LysR_subst-bd"/>
</dbReference>
<keyword evidence="4" id="KW-0804">Transcription</keyword>
<dbReference type="PRINTS" id="PR00039">
    <property type="entry name" value="HTHLYSR"/>
</dbReference>
<name>A0A157S9W9_9BORD</name>
<evidence type="ECO:0000259" key="5">
    <source>
        <dbReference type="PROSITE" id="PS50931"/>
    </source>
</evidence>
<protein>
    <submittedName>
        <fullName evidence="6">LysR family transcriptional regulator</fullName>
    </submittedName>
</protein>
<dbReference type="SUPFAM" id="SSF53850">
    <property type="entry name" value="Periplasmic binding protein-like II"/>
    <property type="match status" value="1"/>
</dbReference>
<dbReference type="RefSeq" id="WP_025515658.1">
    <property type="nucleotide sequence ID" value="NZ_CP016340.1"/>
</dbReference>
<reference evidence="6 7" key="1">
    <citation type="submission" date="2016-04" db="EMBL/GenBank/DDBJ databases">
        <authorList>
            <consortium name="Pathogen Informatics"/>
        </authorList>
    </citation>
    <scope>NUCLEOTIDE SEQUENCE [LARGE SCALE GENOMIC DNA]</scope>
    <source>
        <strain evidence="6 7">H044680328</strain>
    </source>
</reference>
<dbReference type="PROSITE" id="PS50931">
    <property type="entry name" value="HTH_LYSR"/>
    <property type="match status" value="1"/>
</dbReference>
<dbReference type="Pfam" id="PF03466">
    <property type="entry name" value="LysR_substrate"/>
    <property type="match status" value="1"/>
</dbReference>